<protein>
    <submittedName>
        <fullName evidence="18">Iron complex outermembrane receptor protein</fullName>
    </submittedName>
</protein>
<accession>A0A7W6G7U2</accession>
<organism evidence="18 19">
    <name type="scientific">Novosphingobium sediminicola</name>
    <dbReference type="NCBI Taxonomy" id="563162"/>
    <lineage>
        <taxon>Bacteria</taxon>
        <taxon>Pseudomonadati</taxon>
        <taxon>Pseudomonadota</taxon>
        <taxon>Alphaproteobacteria</taxon>
        <taxon>Sphingomonadales</taxon>
        <taxon>Sphingomonadaceae</taxon>
        <taxon>Novosphingobium</taxon>
    </lineage>
</organism>
<dbReference type="SUPFAM" id="SSF56935">
    <property type="entry name" value="Porins"/>
    <property type="match status" value="1"/>
</dbReference>
<evidence type="ECO:0000256" key="3">
    <source>
        <dbReference type="ARBA" id="ARBA00022452"/>
    </source>
</evidence>
<dbReference type="InterPro" id="IPR000531">
    <property type="entry name" value="Beta-barrel_TonB"/>
</dbReference>
<evidence type="ECO:0000256" key="13">
    <source>
        <dbReference type="PROSITE-ProRule" id="PRU10143"/>
    </source>
</evidence>
<proteinExistence type="inferred from homology"/>
<evidence type="ECO:0000256" key="12">
    <source>
        <dbReference type="PROSITE-ProRule" id="PRU01360"/>
    </source>
</evidence>
<gene>
    <name evidence="18" type="ORF">GGR38_002271</name>
</gene>
<feature type="short sequence motif" description="TonB box" evidence="13">
    <location>
        <begin position="41"/>
        <end position="47"/>
    </location>
</feature>
<evidence type="ECO:0000256" key="8">
    <source>
        <dbReference type="ARBA" id="ARBA00023065"/>
    </source>
</evidence>
<keyword evidence="19" id="KW-1185">Reference proteome</keyword>
<feature type="chain" id="PRO_5030977483" evidence="15">
    <location>
        <begin position="23"/>
        <end position="757"/>
    </location>
</feature>
<dbReference type="RefSeq" id="WP_183625549.1">
    <property type="nucleotide sequence ID" value="NZ_JACIDX010000008.1"/>
</dbReference>
<keyword evidence="6 15" id="KW-0732">Signal</keyword>
<dbReference type="GO" id="GO:0015344">
    <property type="term" value="F:siderophore uptake transmembrane transporter activity"/>
    <property type="evidence" value="ECO:0007669"/>
    <property type="project" value="TreeGrafter"/>
</dbReference>
<evidence type="ECO:0000256" key="6">
    <source>
        <dbReference type="ARBA" id="ARBA00022729"/>
    </source>
</evidence>
<dbReference type="InterPro" id="IPR039426">
    <property type="entry name" value="TonB-dep_rcpt-like"/>
</dbReference>
<keyword evidence="7" id="KW-0408">Iron</keyword>
<dbReference type="GO" id="GO:0009279">
    <property type="term" value="C:cell outer membrane"/>
    <property type="evidence" value="ECO:0007669"/>
    <property type="project" value="UniProtKB-SubCell"/>
</dbReference>
<keyword evidence="5 12" id="KW-0812">Transmembrane</keyword>
<comment type="caution">
    <text evidence="18">The sequence shown here is derived from an EMBL/GenBank/DDBJ whole genome shotgun (WGS) entry which is preliminary data.</text>
</comment>
<evidence type="ECO:0000256" key="14">
    <source>
        <dbReference type="RuleBase" id="RU003357"/>
    </source>
</evidence>
<dbReference type="PANTHER" id="PTHR32552">
    <property type="entry name" value="FERRICHROME IRON RECEPTOR-RELATED"/>
    <property type="match status" value="1"/>
</dbReference>
<feature type="domain" description="TonB-dependent receptor-like beta-barrel" evidence="16">
    <location>
        <begin position="260"/>
        <end position="718"/>
    </location>
</feature>
<dbReference type="InterPro" id="IPR036942">
    <property type="entry name" value="Beta-barrel_TonB_sf"/>
</dbReference>
<dbReference type="PROSITE" id="PS00430">
    <property type="entry name" value="TONB_DEPENDENT_REC_1"/>
    <property type="match status" value="1"/>
</dbReference>
<feature type="signal peptide" evidence="15">
    <location>
        <begin position="1"/>
        <end position="22"/>
    </location>
</feature>
<evidence type="ECO:0000313" key="18">
    <source>
        <dbReference type="EMBL" id="MBB3955317.1"/>
    </source>
</evidence>
<keyword evidence="4" id="KW-0410">Iron transport</keyword>
<keyword evidence="18" id="KW-0675">Receptor</keyword>
<dbReference type="Pfam" id="PF00593">
    <property type="entry name" value="TonB_dep_Rec_b-barrel"/>
    <property type="match status" value="1"/>
</dbReference>
<dbReference type="PROSITE" id="PS52016">
    <property type="entry name" value="TONB_DEPENDENT_REC_3"/>
    <property type="match status" value="1"/>
</dbReference>
<evidence type="ECO:0000256" key="15">
    <source>
        <dbReference type="SAM" id="SignalP"/>
    </source>
</evidence>
<keyword evidence="10 12" id="KW-0472">Membrane</keyword>
<dbReference type="AlphaFoldDB" id="A0A7W6G7U2"/>
<evidence type="ECO:0000259" key="17">
    <source>
        <dbReference type="Pfam" id="PF07715"/>
    </source>
</evidence>
<sequence>MSKLCHLLLAASALCPLGIAHAAEAPASDAPAAADAGESDTIVVVGQGIVRQAQTLTTKDLAVLVPGTSPFKAIENLPSVNFQSADPFGSYEWATRVSIRGFNQNQIGFTLDGVPLGDATYGNLNGLHVSRAIITDNIGATRVTQGAGALGTQATNNLGGAVEFSSMDPLDHFALDAAATYGSFNSWRTFGRVNAADANGNLRGFISVDHHETAKWKGYGQQRQTLVNAKIVGKVGATELSAYGSYSDRAEVDYQDLSLEMLGRLGYNWDNISNNYALAVKVADVAANNGYSGAVPTNPSAGTAWPAPFANADDAYYSGGGLRKDFLGWVGAKTQLSEKFSGEIKGYYHDNKGRGLWWTPYVNSPNGIPLSLRTTEYAIKRGGIFGHIDGEIGAHKLTVGGWWEHNAFNQARRYYAVLSRTDPGQGLLDWPSNPFATQWELNFATETLQYHVADTVKYGDLTINLGWKGFAVINKASPVIAGGRASGRITAKDWFQPTIGAAYKIGGNSEIYAGFAQSTRAYQSATTSGPFSATQAGFDAVKGSLKPESSDTYEAGYRYSDARINATLGAYLTNFHNRLLVIPTAAGIVGSANLLSNVGGVRSAGIEALVNARLGHGFSTTLSYAYNDSTYRDDIGSYRLVGKTTVDAPKHLARAELAYDNKVIFGRVAVNYMSKRYFTYTNDQFVGGRTLVDASIGYRVKTPFSDRPIELQVNATNLFDVKYVSTIGTNGFGFSGDNQTLMVGAPRAVFGTVKAGF</sequence>
<comment type="subcellular location">
    <subcellularLocation>
        <location evidence="1 12">Cell outer membrane</location>
        <topology evidence="1 12">Multi-pass membrane protein</topology>
    </subcellularLocation>
</comment>
<evidence type="ECO:0000256" key="7">
    <source>
        <dbReference type="ARBA" id="ARBA00023004"/>
    </source>
</evidence>
<evidence type="ECO:0000256" key="2">
    <source>
        <dbReference type="ARBA" id="ARBA00022448"/>
    </source>
</evidence>
<name>A0A7W6G7U2_9SPHN</name>
<reference evidence="18 19" key="1">
    <citation type="submission" date="2020-08" db="EMBL/GenBank/DDBJ databases">
        <title>Genomic Encyclopedia of Type Strains, Phase IV (KMG-IV): sequencing the most valuable type-strain genomes for metagenomic binning, comparative biology and taxonomic classification.</title>
        <authorList>
            <person name="Goeker M."/>
        </authorList>
    </citation>
    <scope>NUCLEOTIDE SEQUENCE [LARGE SCALE GENOMIC DNA]</scope>
    <source>
        <strain evidence="18 19">DSM 27057</strain>
    </source>
</reference>
<keyword evidence="2 12" id="KW-0813">Transport</keyword>
<evidence type="ECO:0000259" key="16">
    <source>
        <dbReference type="Pfam" id="PF00593"/>
    </source>
</evidence>
<evidence type="ECO:0000256" key="9">
    <source>
        <dbReference type="ARBA" id="ARBA00023077"/>
    </source>
</evidence>
<dbReference type="Proteomes" id="UP000548867">
    <property type="component" value="Unassembled WGS sequence"/>
</dbReference>
<dbReference type="PANTHER" id="PTHR32552:SF89">
    <property type="entry name" value="CATECHOLATE SIDEROPHORE RECEPTOR FIU"/>
    <property type="match status" value="1"/>
</dbReference>
<dbReference type="InterPro" id="IPR010916">
    <property type="entry name" value="TonB_box_CS"/>
</dbReference>
<dbReference type="EMBL" id="JACIDX010000008">
    <property type="protein sequence ID" value="MBB3955317.1"/>
    <property type="molecule type" value="Genomic_DNA"/>
</dbReference>
<dbReference type="Gene3D" id="2.40.170.20">
    <property type="entry name" value="TonB-dependent receptor, beta-barrel domain"/>
    <property type="match status" value="1"/>
</dbReference>
<dbReference type="Pfam" id="PF07715">
    <property type="entry name" value="Plug"/>
    <property type="match status" value="1"/>
</dbReference>
<dbReference type="InterPro" id="IPR037066">
    <property type="entry name" value="Plug_dom_sf"/>
</dbReference>
<keyword evidence="11 12" id="KW-0998">Cell outer membrane</keyword>
<comment type="similarity">
    <text evidence="12 14">Belongs to the TonB-dependent receptor family.</text>
</comment>
<evidence type="ECO:0000256" key="1">
    <source>
        <dbReference type="ARBA" id="ARBA00004571"/>
    </source>
</evidence>
<feature type="domain" description="TonB-dependent receptor plug" evidence="17">
    <location>
        <begin position="53"/>
        <end position="159"/>
    </location>
</feature>
<keyword evidence="3 12" id="KW-1134">Transmembrane beta strand</keyword>
<evidence type="ECO:0000256" key="5">
    <source>
        <dbReference type="ARBA" id="ARBA00022692"/>
    </source>
</evidence>
<keyword evidence="8" id="KW-0406">Ion transport</keyword>
<evidence type="ECO:0000313" key="19">
    <source>
        <dbReference type="Proteomes" id="UP000548867"/>
    </source>
</evidence>
<evidence type="ECO:0000256" key="4">
    <source>
        <dbReference type="ARBA" id="ARBA00022496"/>
    </source>
</evidence>
<keyword evidence="9 13" id="KW-0798">TonB box</keyword>
<dbReference type="Gene3D" id="2.170.130.10">
    <property type="entry name" value="TonB-dependent receptor, plug domain"/>
    <property type="match status" value="1"/>
</dbReference>
<evidence type="ECO:0000256" key="10">
    <source>
        <dbReference type="ARBA" id="ARBA00023136"/>
    </source>
</evidence>
<evidence type="ECO:0000256" key="11">
    <source>
        <dbReference type="ARBA" id="ARBA00023237"/>
    </source>
</evidence>
<dbReference type="InterPro" id="IPR012910">
    <property type="entry name" value="Plug_dom"/>
</dbReference>